<dbReference type="PANTHER" id="PTHR12510:SF4">
    <property type="entry name" value="GAMMA-GLUTAMYLAMINECYCLOTRANSFERASE"/>
    <property type="match status" value="1"/>
</dbReference>
<evidence type="ECO:0000256" key="1">
    <source>
        <dbReference type="ARBA" id="ARBA00008861"/>
    </source>
</evidence>
<comment type="similarity">
    <text evidence="1 3">Belongs to the gamma-glutamylcyclotransferase family.</text>
</comment>
<dbReference type="InterPro" id="IPR039126">
    <property type="entry name" value="GGACT"/>
</dbReference>
<dbReference type="EMBL" id="JAUCMV010000002">
    <property type="protein sequence ID" value="KAK0418114.1"/>
    <property type="molecule type" value="Genomic_DNA"/>
</dbReference>
<dbReference type="PANTHER" id="PTHR12510">
    <property type="entry name" value="TROPONIN C-AKIN-1 PROTEIN"/>
    <property type="match status" value="1"/>
</dbReference>
<evidence type="ECO:0000256" key="3">
    <source>
        <dbReference type="RuleBase" id="RU367036"/>
    </source>
</evidence>
<evidence type="ECO:0000313" key="6">
    <source>
        <dbReference type="Proteomes" id="UP001175271"/>
    </source>
</evidence>
<dbReference type="Gene3D" id="3.10.490.10">
    <property type="entry name" value="Gamma-glutamyl cyclotransferase-like"/>
    <property type="match status" value="1"/>
</dbReference>
<feature type="domain" description="Gamma-glutamylcyclotransferase AIG2-like" evidence="4">
    <location>
        <begin position="5"/>
        <end position="113"/>
    </location>
</feature>
<dbReference type="GO" id="GO:0005829">
    <property type="term" value="C:cytosol"/>
    <property type="evidence" value="ECO:0007669"/>
    <property type="project" value="TreeGrafter"/>
</dbReference>
<keyword evidence="6" id="KW-1185">Reference proteome</keyword>
<dbReference type="InterPro" id="IPR009288">
    <property type="entry name" value="AIG2-like_dom"/>
</dbReference>
<name>A0AA39M2E9_9BILA</name>
<dbReference type="SUPFAM" id="SSF110857">
    <property type="entry name" value="Gamma-glutamyl cyclotransferase-like"/>
    <property type="match status" value="1"/>
</dbReference>
<dbReference type="CDD" id="cd06661">
    <property type="entry name" value="GGCT_like"/>
    <property type="match status" value="1"/>
</dbReference>
<gene>
    <name evidence="5" type="ORF">QR680_013376</name>
</gene>
<dbReference type="GO" id="GO:0061929">
    <property type="term" value="F:gamma-glutamylaminecyclotransferase activity"/>
    <property type="evidence" value="ECO:0007669"/>
    <property type="project" value="InterPro"/>
</dbReference>
<dbReference type="Proteomes" id="UP001175271">
    <property type="component" value="Unassembled WGS sequence"/>
</dbReference>
<dbReference type="AlphaFoldDB" id="A0AA39M2E9"/>
<proteinExistence type="inferred from homology"/>
<protein>
    <recommendedName>
        <fullName evidence="3">Gamma-glutamylcyclotransferase family protein</fullName>
    </recommendedName>
</protein>
<organism evidence="5 6">
    <name type="scientific">Steinernema hermaphroditum</name>
    <dbReference type="NCBI Taxonomy" id="289476"/>
    <lineage>
        <taxon>Eukaryota</taxon>
        <taxon>Metazoa</taxon>
        <taxon>Ecdysozoa</taxon>
        <taxon>Nematoda</taxon>
        <taxon>Chromadorea</taxon>
        <taxon>Rhabditida</taxon>
        <taxon>Tylenchina</taxon>
        <taxon>Panagrolaimomorpha</taxon>
        <taxon>Strongyloidoidea</taxon>
        <taxon>Steinernematidae</taxon>
        <taxon>Steinernema</taxon>
    </lineage>
</organism>
<accession>A0AA39M2E9</accession>
<reference evidence="5" key="1">
    <citation type="submission" date="2023-06" db="EMBL/GenBank/DDBJ databases">
        <title>Genomic analysis of the entomopathogenic nematode Steinernema hermaphroditum.</title>
        <authorList>
            <person name="Schwarz E.M."/>
            <person name="Heppert J.K."/>
            <person name="Baniya A."/>
            <person name="Schwartz H.T."/>
            <person name="Tan C.-H."/>
            <person name="Antoshechkin I."/>
            <person name="Sternberg P.W."/>
            <person name="Goodrich-Blair H."/>
            <person name="Dillman A.R."/>
        </authorList>
    </citation>
    <scope>NUCLEOTIDE SEQUENCE</scope>
    <source>
        <strain evidence="5">PS9179</strain>
        <tissue evidence="5">Whole animal</tissue>
    </source>
</reference>
<evidence type="ECO:0000313" key="5">
    <source>
        <dbReference type="EMBL" id="KAK0418114.1"/>
    </source>
</evidence>
<dbReference type="InterPro" id="IPR013024">
    <property type="entry name" value="GGCT-like"/>
</dbReference>
<dbReference type="Pfam" id="PF06094">
    <property type="entry name" value="GGACT"/>
    <property type="match status" value="1"/>
</dbReference>
<feature type="active site" description="Proton acceptor" evidence="2">
    <location>
        <position position="83"/>
    </location>
</feature>
<evidence type="ECO:0000259" key="4">
    <source>
        <dbReference type="Pfam" id="PF06094"/>
    </source>
</evidence>
<dbReference type="InterPro" id="IPR036568">
    <property type="entry name" value="GGCT-like_sf"/>
</dbReference>
<comment type="caution">
    <text evidence="5">The sequence shown here is derived from an EMBL/GenBank/DDBJ whole genome shotgun (WGS) entry which is preliminary data.</text>
</comment>
<evidence type="ECO:0000256" key="2">
    <source>
        <dbReference type="PIRSR" id="PIRSR639126-1"/>
    </source>
</evidence>
<sequence>MSWTIFVYGTLKRGEPNEEVLTDTGTGQFELLGKATTLPKYPLVVASKYNIPFCLKEPGKGHRIVGEVYNIDADKLKALDELEAHPTFYCREIIEVEMASGEVKEAWIYLLPTWKPSLLEESSEMLVEYSSKGSHGREYVTRNLRAKMILDEKYNLIDDIRYGSQASVAHLHDTPEKAKHDLDS</sequence>